<keyword evidence="1" id="KW-0472">Membrane</keyword>
<evidence type="ECO:0000259" key="2">
    <source>
        <dbReference type="Pfam" id="PF01609"/>
    </source>
</evidence>
<protein>
    <recommendedName>
        <fullName evidence="2">Transposase IS4-like domain-containing protein</fullName>
    </recommendedName>
</protein>
<proteinExistence type="predicted"/>
<reference evidence="3 4" key="1">
    <citation type="journal article" date="2020" name="ISME J.">
        <title>Comparative genomics reveals insights into cyanobacterial evolution and habitat adaptation.</title>
        <authorList>
            <person name="Chen M.Y."/>
            <person name="Teng W.K."/>
            <person name="Zhao L."/>
            <person name="Hu C.X."/>
            <person name="Zhou Y.K."/>
            <person name="Han B.P."/>
            <person name="Song L.R."/>
            <person name="Shu W.S."/>
        </authorList>
    </citation>
    <scope>NUCLEOTIDE SEQUENCE [LARGE SCALE GENOMIC DNA]</scope>
    <source>
        <strain evidence="3 4">FACHB-1344</strain>
    </source>
</reference>
<dbReference type="PANTHER" id="PTHR30007">
    <property type="entry name" value="PHP DOMAIN PROTEIN"/>
    <property type="match status" value="1"/>
</dbReference>
<accession>A0ABR8HSE3</accession>
<dbReference type="Proteomes" id="UP000636187">
    <property type="component" value="Unassembled WGS sequence"/>
</dbReference>
<name>A0ABR8HSE3_9CHRO</name>
<evidence type="ECO:0000313" key="3">
    <source>
        <dbReference type="EMBL" id="MBD2621763.1"/>
    </source>
</evidence>
<dbReference type="InterPro" id="IPR002559">
    <property type="entry name" value="Transposase_11"/>
</dbReference>
<dbReference type="RefSeq" id="WP_190721088.1">
    <property type="nucleotide sequence ID" value="NZ_JACJSW010000106.1"/>
</dbReference>
<evidence type="ECO:0000256" key="1">
    <source>
        <dbReference type="SAM" id="Phobius"/>
    </source>
</evidence>
<dbReference type="EMBL" id="JACJSW010000106">
    <property type="protein sequence ID" value="MBD2621763.1"/>
    <property type="molecule type" value="Genomic_DNA"/>
</dbReference>
<evidence type="ECO:0000313" key="4">
    <source>
        <dbReference type="Proteomes" id="UP000636187"/>
    </source>
</evidence>
<dbReference type="Pfam" id="PF01609">
    <property type="entry name" value="DDE_Tnp_1"/>
    <property type="match status" value="1"/>
</dbReference>
<comment type="caution">
    <text evidence="3">The sequence shown here is derived from an EMBL/GenBank/DDBJ whole genome shotgun (WGS) entry which is preliminary data.</text>
</comment>
<keyword evidence="4" id="KW-1185">Reference proteome</keyword>
<organism evidence="3 4">
    <name type="scientific">Microcystis flos-aquae FACHB-1344</name>
    <dbReference type="NCBI Taxonomy" id="2692899"/>
    <lineage>
        <taxon>Bacteria</taxon>
        <taxon>Bacillati</taxon>
        <taxon>Cyanobacteriota</taxon>
        <taxon>Cyanophyceae</taxon>
        <taxon>Oscillatoriophycideae</taxon>
        <taxon>Chroococcales</taxon>
        <taxon>Microcystaceae</taxon>
        <taxon>Microcystis</taxon>
    </lineage>
</organism>
<keyword evidence="1" id="KW-0812">Transmembrane</keyword>
<keyword evidence="1" id="KW-1133">Transmembrane helix</keyword>
<gene>
    <name evidence="3" type="ORF">H6G48_08795</name>
</gene>
<feature type="transmembrane region" description="Helical" evidence="1">
    <location>
        <begin position="67"/>
        <end position="89"/>
    </location>
</feature>
<sequence>MRKWTQDGTWLKIHDCLRDYVRTMEGHLTAASAGVLDSQSVKTATMINQEVGYDAGKRIKGRKRFTLVDTFGLLIAVKVVFCQRFSILLRTFLF</sequence>
<feature type="domain" description="Transposase IS4-like" evidence="2">
    <location>
        <begin position="32"/>
        <end position="80"/>
    </location>
</feature>
<dbReference type="PANTHER" id="PTHR30007:SF0">
    <property type="entry name" value="TRANSPOSASE"/>
    <property type="match status" value="1"/>
</dbReference>